<dbReference type="GO" id="GO:0003723">
    <property type="term" value="F:RNA binding"/>
    <property type="evidence" value="ECO:0007669"/>
    <property type="project" value="UniProtKB-KW"/>
</dbReference>
<dbReference type="GO" id="GO:0005739">
    <property type="term" value="C:mitochondrion"/>
    <property type="evidence" value="ECO:0007669"/>
    <property type="project" value="TreeGrafter"/>
</dbReference>
<dbReference type="OrthoDB" id="67027at2759"/>
<dbReference type="SUPFAM" id="SSF54768">
    <property type="entry name" value="dsRNA-binding domain-like"/>
    <property type="match status" value="1"/>
</dbReference>
<evidence type="ECO:0000313" key="11">
    <source>
        <dbReference type="Proteomes" id="UP000193986"/>
    </source>
</evidence>
<reference evidence="10 11" key="1">
    <citation type="submission" date="2016-07" db="EMBL/GenBank/DDBJ databases">
        <title>Pervasive Adenine N6-methylation of Active Genes in Fungi.</title>
        <authorList>
            <consortium name="DOE Joint Genome Institute"/>
            <person name="Mondo S.J."/>
            <person name="Dannebaum R.O."/>
            <person name="Kuo R.C."/>
            <person name="Labutti K."/>
            <person name="Haridas S."/>
            <person name="Kuo A."/>
            <person name="Salamov A."/>
            <person name="Ahrendt S.R."/>
            <person name="Lipzen A."/>
            <person name="Sullivan W."/>
            <person name="Andreopoulos W.B."/>
            <person name="Clum A."/>
            <person name="Lindquist E."/>
            <person name="Daum C."/>
            <person name="Ramamoorthy G.K."/>
            <person name="Gryganskyi A."/>
            <person name="Culley D."/>
            <person name="Magnuson J.K."/>
            <person name="James T.Y."/>
            <person name="O'Malley M.A."/>
            <person name="Stajich J.E."/>
            <person name="Spatafora J.W."/>
            <person name="Visel A."/>
            <person name="Grigoriev I.V."/>
        </authorList>
    </citation>
    <scope>NUCLEOTIDE SEQUENCE [LARGE SCALE GENOMIC DNA]</scope>
    <source>
        <strain evidence="10 11">68-887.2</strain>
    </source>
</reference>
<dbReference type="AlphaFoldDB" id="A0A1Y2B2E3"/>
<evidence type="ECO:0000256" key="2">
    <source>
        <dbReference type="ARBA" id="ARBA00022884"/>
    </source>
</evidence>
<keyword evidence="4" id="KW-0496">Mitochondrion</keyword>
<dbReference type="GO" id="GO:0004525">
    <property type="term" value="F:ribonuclease III activity"/>
    <property type="evidence" value="ECO:0007669"/>
    <property type="project" value="InterPro"/>
</dbReference>
<feature type="compositionally biased region" description="Low complexity" evidence="8">
    <location>
        <begin position="25"/>
        <end position="37"/>
    </location>
</feature>
<dbReference type="PANTHER" id="PTHR11207:SF32">
    <property type="entry name" value="LARGE RIBOSOMAL SUBUNIT PROTEIN ML44"/>
    <property type="match status" value="1"/>
</dbReference>
<feature type="region of interest" description="Disordered" evidence="8">
    <location>
        <begin position="91"/>
        <end position="113"/>
    </location>
</feature>
<gene>
    <name evidence="10" type="ORF">BCR39DRAFT_533426</name>
</gene>
<dbReference type="EMBL" id="MCFC01000028">
    <property type="protein sequence ID" value="ORY28982.1"/>
    <property type="molecule type" value="Genomic_DNA"/>
</dbReference>
<feature type="region of interest" description="Disordered" evidence="8">
    <location>
        <begin position="439"/>
        <end position="474"/>
    </location>
</feature>
<dbReference type="Gene3D" id="3.30.160.20">
    <property type="match status" value="1"/>
</dbReference>
<dbReference type="InterPro" id="IPR036389">
    <property type="entry name" value="RNase_III_sf"/>
</dbReference>
<comment type="subcellular location">
    <subcellularLocation>
        <location evidence="1">Mitochondrion</location>
    </subcellularLocation>
</comment>
<evidence type="ECO:0000256" key="3">
    <source>
        <dbReference type="ARBA" id="ARBA00022980"/>
    </source>
</evidence>
<evidence type="ECO:0000256" key="5">
    <source>
        <dbReference type="ARBA" id="ARBA00023274"/>
    </source>
</evidence>
<keyword evidence="11" id="KW-1185">Reference proteome</keyword>
<dbReference type="InterPro" id="IPR044444">
    <property type="entry name" value="Ribosomal_mL44_DSRM_metazoa"/>
</dbReference>
<dbReference type="STRING" id="71784.A0A1Y2B2E3"/>
<dbReference type="GO" id="GO:0006396">
    <property type="term" value="P:RNA processing"/>
    <property type="evidence" value="ECO:0007669"/>
    <property type="project" value="InterPro"/>
</dbReference>
<dbReference type="SUPFAM" id="SSF69065">
    <property type="entry name" value="RNase III domain-like"/>
    <property type="match status" value="1"/>
</dbReference>
<comment type="similarity">
    <text evidence="6">Belongs to the ribonuclease III family. Mitochondrion-specific ribosomal protein mL44 subfamily.</text>
</comment>
<name>A0A1Y2B2E3_9TREE</name>
<keyword evidence="2" id="KW-0694">RNA-binding</keyword>
<evidence type="ECO:0000256" key="1">
    <source>
        <dbReference type="ARBA" id="ARBA00004173"/>
    </source>
</evidence>
<evidence type="ECO:0000259" key="9">
    <source>
        <dbReference type="PROSITE" id="PS50142"/>
    </source>
</evidence>
<feature type="region of interest" description="Disordered" evidence="8">
    <location>
        <begin position="25"/>
        <end position="58"/>
    </location>
</feature>
<dbReference type="FunCoup" id="A0A1Y2B2E3">
    <property type="interactions" value="173"/>
</dbReference>
<dbReference type="InParanoid" id="A0A1Y2B2E3"/>
<dbReference type="Pfam" id="PF22892">
    <property type="entry name" value="DSRM_MRPL44"/>
    <property type="match status" value="1"/>
</dbReference>
<dbReference type="GO" id="GO:0003735">
    <property type="term" value="F:structural constituent of ribosome"/>
    <property type="evidence" value="ECO:0007669"/>
    <property type="project" value="TreeGrafter"/>
</dbReference>
<proteinExistence type="inferred from homology"/>
<protein>
    <recommendedName>
        <fullName evidence="7">Large ribosomal subunit protein mL44</fullName>
    </recommendedName>
</protein>
<comment type="caution">
    <text evidence="10">The sequence shown here is derived from an EMBL/GenBank/DDBJ whole genome shotgun (WGS) entry which is preliminary data.</text>
</comment>
<dbReference type="PANTHER" id="PTHR11207">
    <property type="entry name" value="RIBONUCLEASE III"/>
    <property type="match status" value="1"/>
</dbReference>
<dbReference type="Proteomes" id="UP000193986">
    <property type="component" value="Unassembled WGS sequence"/>
</dbReference>
<dbReference type="SMART" id="SM00535">
    <property type="entry name" value="RIBOc"/>
    <property type="match status" value="1"/>
</dbReference>
<dbReference type="Gene3D" id="1.10.1520.10">
    <property type="entry name" value="Ribonuclease III domain"/>
    <property type="match status" value="1"/>
</dbReference>
<evidence type="ECO:0000256" key="4">
    <source>
        <dbReference type="ARBA" id="ARBA00023128"/>
    </source>
</evidence>
<feature type="domain" description="RNase III" evidence="9">
    <location>
        <begin position="65"/>
        <end position="260"/>
    </location>
</feature>
<sequence length="474" mass="51129">MSHRSLAPAFQRLISVRRRPSFPLTRSLSTSTPLLNTAESSQRLPAARPRKSSLAPELIPPPTALSALLARLNIPADQDFHPDLITCLTHPSFNDPRGQADKDEPPLQDNEPTNELFCAIGNSLLGLFAAEHLAAQYPLLPTEALKLAVTAYVGHKACFSVARELGVGVQSAGNSGAVGRGRGLQSAGIPVRWRRTQRYEDEGGPERIAFGRRFRRHMEGQARLEEIEEQGARSKRVEGFEEVVAATVRAFVGLIYQEMGIHAARTFVHAHFFTRHLDLPSLFNFKNPKYLLSGVVAKQLVEAGVSPNSGLGRIEARLLASTGAHSASPIFNVGLFLPTGLKLAEGHGSSLKMAEHRAAVNALLSVFLVRGDQGHRIGTIPDRPKAKAGDIYGDGLPTRAHVDFPMDLDGVASGTSESEISEYHGSSWGGGEVEIESSKRRAWEGRVGGKGRAASATRGDPVVSTPDDHSQVII</sequence>
<keyword evidence="3" id="KW-0689">Ribosomal protein</keyword>
<evidence type="ECO:0000256" key="7">
    <source>
        <dbReference type="ARBA" id="ARBA00035187"/>
    </source>
</evidence>
<organism evidence="10 11">
    <name type="scientific">Naematelia encephala</name>
    <dbReference type="NCBI Taxonomy" id="71784"/>
    <lineage>
        <taxon>Eukaryota</taxon>
        <taxon>Fungi</taxon>
        <taxon>Dikarya</taxon>
        <taxon>Basidiomycota</taxon>
        <taxon>Agaricomycotina</taxon>
        <taxon>Tremellomycetes</taxon>
        <taxon>Tremellales</taxon>
        <taxon>Naemateliaceae</taxon>
        <taxon>Naematelia</taxon>
    </lineage>
</organism>
<dbReference type="PROSITE" id="PS50142">
    <property type="entry name" value="RNASE_3_2"/>
    <property type="match status" value="1"/>
</dbReference>
<dbReference type="InterPro" id="IPR000999">
    <property type="entry name" value="RNase_III_dom"/>
</dbReference>
<evidence type="ECO:0000256" key="6">
    <source>
        <dbReference type="ARBA" id="ARBA00024034"/>
    </source>
</evidence>
<evidence type="ECO:0000313" key="10">
    <source>
        <dbReference type="EMBL" id="ORY28982.1"/>
    </source>
</evidence>
<evidence type="ECO:0000256" key="8">
    <source>
        <dbReference type="SAM" id="MobiDB-lite"/>
    </source>
</evidence>
<keyword evidence="5" id="KW-0687">Ribonucleoprotein</keyword>
<accession>A0A1Y2B2E3</accession>